<dbReference type="InterPro" id="IPR011611">
    <property type="entry name" value="PfkB_dom"/>
</dbReference>
<keyword evidence="2" id="KW-0808">Transferase</keyword>
<name>A0A2G6KAI6_9ACTN</name>
<dbReference type="GO" id="GO:0016301">
    <property type="term" value="F:kinase activity"/>
    <property type="evidence" value="ECO:0007669"/>
    <property type="project" value="UniProtKB-KW"/>
</dbReference>
<reference evidence="5 6" key="1">
    <citation type="submission" date="2017-10" db="EMBL/GenBank/DDBJ databases">
        <title>Novel microbial diversity and functional potential in the marine mammal oral microbiome.</title>
        <authorList>
            <person name="Dudek N.K."/>
            <person name="Sun C.L."/>
            <person name="Burstein D."/>
            <person name="Kantor R.S."/>
            <person name="Aliaga Goltsman D.S."/>
            <person name="Bik E.M."/>
            <person name="Thomas B.C."/>
            <person name="Banfield J.F."/>
            <person name="Relman D.A."/>
        </authorList>
    </citation>
    <scope>NUCLEOTIDE SEQUENCE [LARGE SCALE GENOMIC DNA]</scope>
    <source>
        <strain evidence="5">DOLJORAL78_61_10</strain>
    </source>
</reference>
<sequence length="299" mass="31652">MVKGSMDLIDTERAIELYRGLPDAVEMSGGSAANTMCGVASFGGRAAYIGKVHTDELGAVFDHDLRAVGVHFHAGDPGADLPTGRCIIVVTPDAERTMNTYLGASSMLAPIDLDEDLIAAGALLYMEGYLYDRPEAKQAFRRAAEVAHEADRQVSLTLSDSFCVDRHRSDFVDLVSDEVDILFGNESELIALYETSSFDEAVAEVRRHCPLTVATVGASGSLIITPDEVTEVPARPVPEVVDTTGAGDMFAAGFLHGLAQGRSHSGAAQWGSIAAAEIISHVGPRPLVPLSTLVHKSAS</sequence>
<evidence type="ECO:0000256" key="3">
    <source>
        <dbReference type="ARBA" id="ARBA00022777"/>
    </source>
</evidence>
<dbReference type="PROSITE" id="PS00584">
    <property type="entry name" value="PFKB_KINASES_2"/>
    <property type="match status" value="1"/>
</dbReference>
<gene>
    <name evidence="5" type="ORF">CSA55_03060</name>
</gene>
<evidence type="ECO:0000256" key="2">
    <source>
        <dbReference type="ARBA" id="ARBA00022679"/>
    </source>
</evidence>
<keyword evidence="3 5" id="KW-0418">Kinase</keyword>
<dbReference type="AlphaFoldDB" id="A0A2G6KAI6"/>
<evidence type="ECO:0000259" key="4">
    <source>
        <dbReference type="Pfam" id="PF00294"/>
    </source>
</evidence>
<dbReference type="InterPro" id="IPR029056">
    <property type="entry name" value="Ribokinase-like"/>
</dbReference>
<dbReference type="SUPFAM" id="SSF53613">
    <property type="entry name" value="Ribokinase-like"/>
    <property type="match status" value="1"/>
</dbReference>
<feature type="domain" description="Carbohydrate kinase PfkB" evidence="4">
    <location>
        <begin position="25"/>
        <end position="286"/>
    </location>
</feature>
<dbReference type="Pfam" id="PF00294">
    <property type="entry name" value="PfkB"/>
    <property type="match status" value="1"/>
</dbReference>
<accession>A0A2G6KAI6</accession>
<evidence type="ECO:0000313" key="5">
    <source>
        <dbReference type="EMBL" id="PIE32673.1"/>
    </source>
</evidence>
<dbReference type="PANTHER" id="PTHR43320">
    <property type="entry name" value="SUGAR KINASE"/>
    <property type="match status" value="1"/>
</dbReference>
<comment type="caution">
    <text evidence="5">The sequence shown here is derived from an EMBL/GenBank/DDBJ whole genome shotgun (WGS) entry which is preliminary data.</text>
</comment>
<dbReference type="Proteomes" id="UP000230914">
    <property type="component" value="Unassembled WGS sequence"/>
</dbReference>
<dbReference type="EMBL" id="PDSL01000044">
    <property type="protein sequence ID" value="PIE32673.1"/>
    <property type="molecule type" value="Genomic_DNA"/>
</dbReference>
<proteinExistence type="inferred from homology"/>
<dbReference type="InterPro" id="IPR002173">
    <property type="entry name" value="Carboh/pur_kinase_PfkB_CS"/>
</dbReference>
<dbReference type="InterPro" id="IPR052700">
    <property type="entry name" value="Carb_kinase_PfkB-like"/>
</dbReference>
<organism evidence="5 6">
    <name type="scientific">Ilumatobacter coccineus</name>
    <dbReference type="NCBI Taxonomy" id="467094"/>
    <lineage>
        <taxon>Bacteria</taxon>
        <taxon>Bacillati</taxon>
        <taxon>Actinomycetota</taxon>
        <taxon>Acidimicrobiia</taxon>
        <taxon>Acidimicrobiales</taxon>
        <taxon>Ilumatobacteraceae</taxon>
        <taxon>Ilumatobacter</taxon>
    </lineage>
</organism>
<evidence type="ECO:0000256" key="1">
    <source>
        <dbReference type="ARBA" id="ARBA00010688"/>
    </source>
</evidence>
<dbReference type="Gene3D" id="3.40.1190.20">
    <property type="match status" value="1"/>
</dbReference>
<evidence type="ECO:0000313" key="6">
    <source>
        <dbReference type="Proteomes" id="UP000230914"/>
    </source>
</evidence>
<protein>
    <submittedName>
        <fullName evidence="5">Adenosine kinase</fullName>
    </submittedName>
</protein>
<dbReference type="PANTHER" id="PTHR43320:SF3">
    <property type="entry name" value="CARBOHYDRATE KINASE PFKB DOMAIN-CONTAINING PROTEIN"/>
    <property type="match status" value="1"/>
</dbReference>
<comment type="similarity">
    <text evidence="1">Belongs to the carbohydrate kinase PfkB family.</text>
</comment>
<dbReference type="CDD" id="cd01168">
    <property type="entry name" value="adenosine_kinase"/>
    <property type="match status" value="1"/>
</dbReference>